<organism evidence="2 3">
    <name type="scientific">Polyangium jinanense</name>
    <dbReference type="NCBI Taxonomy" id="2829994"/>
    <lineage>
        <taxon>Bacteria</taxon>
        <taxon>Pseudomonadati</taxon>
        <taxon>Myxococcota</taxon>
        <taxon>Polyangia</taxon>
        <taxon>Polyangiales</taxon>
        <taxon>Polyangiaceae</taxon>
        <taxon>Polyangium</taxon>
    </lineage>
</organism>
<evidence type="ECO:0000313" key="3">
    <source>
        <dbReference type="Proteomes" id="UP001151081"/>
    </source>
</evidence>
<dbReference type="Pfam" id="PF00550">
    <property type="entry name" value="PP-binding"/>
    <property type="match status" value="1"/>
</dbReference>
<dbReference type="SUPFAM" id="SSF47336">
    <property type="entry name" value="ACP-like"/>
    <property type="match status" value="1"/>
</dbReference>
<keyword evidence="3" id="KW-1185">Reference proteome</keyword>
<feature type="domain" description="Carrier" evidence="1">
    <location>
        <begin position="1"/>
        <end position="79"/>
    </location>
</feature>
<dbReference type="RefSeq" id="WP_272419280.1">
    <property type="nucleotide sequence ID" value="NZ_JAGTJJ010000003.1"/>
</dbReference>
<sequence>MSQSTIKVDVKAFLSRHVRGVDVKDSDDIFTMGLVNSMFAMQLVEFIEKRFEVEIGPDDLEMDNFRSIDAIAALVERKSSGDGPRANAEGA</sequence>
<dbReference type="AlphaFoldDB" id="A0A9X4ARZ4"/>
<protein>
    <submittedName>
        <fullName evidence="2">Acyl carrier protein</fullName>
    </submittedName>
</protein>
<evidence type="ECO:0000259" key="1">
    <source>
        <dbReference type="PROSITE" id="PS50075"/>
    </source>
</evidence>
<dbReference type="Proteomes" id="UP001151081">
    <property type="component" value="Unassembled WGS sequence"/>
</dbReference>
<proteinExistence type="predicted"/>
<dbReference type="PROSITE" id="PS50075">
    <property type="entry name" value="CARRIER"/>
    <property type="match status" value="1"/>
</dbReference>
<dbReference type="InterPro" id="IPR036736">
    <property type="entry name" value="ACP-like_sf"/>
</dbReference>
<accession>A0A9X4ARZ4</accession>
<dbReference type="Gene3D" id="1.10.1200.10">
    <property type="entry name" value="ACP-like"/>
    <property type="match status" value="1"/>
</dbReference>
<name>A0A9X4ARZ4_9BACT</name>
<dbReference type="InterPro" id="IPR009081">
    <property type="entry name" value="PP-bd_ACP"/>
</dbReference>
<gene>
    <name evidence="2" type="ORF">KEG57_09235</name>
</gene>
<evidence type="ECO:0000313" key="2">
    <source>
        <dbReference type="EMBL" id="MDC3980677.1"/>
    </source>
</evidence>
<dbReference type="EMBL" id="JAGTJJ010000003">
    <property type="protein sequence ID" value="MDC3980677.1"/>
    <property type="molecule type" value="Genomic_DNA"/>
</dbReference>
<reference evidence="2 3" key="1">
    <citation type="submission" date="2021-04" db="EMBL/GenBank/DDBJ databases">
        <title>Genome analysis of Polyangium sp.</title>
        <authorList>
            <person name="Li Y."/>
            <person name="Wang J."/>
        </authorList>
    </citation>
    <scope>NUCLEOTIDE SEQUENCE [LARGE SCALE GENOMIC DNA]</scope>
    <source>
        <strain evidence="2 3">SDU14</strain>
    </source>
</reference>
<comment type="caution">
    <text evidence="2">The sequence shown here is derived from an EMBL/GenBank/DDBJ whole genome shotgun (WGS) entry which is preliminary data.</text>
</comment>